<reference evidence="13 14" key="1">
    <citation type="journal article" date="2013" name="ISME J.">
        <title>A metabolic model for members of the genus Tetrasphaera involved in enhanced biological phosphorus removal.</title>
        <authorList>
            <person name="Kristiansen R."/>
            <person name="Nguyen H.T.T."/>
            <person name="Saunders A.M."/>
            <person name="Nielsen J.L."/>
            <person name="Wimmer R."/>
            <person name="Le V.Q."/>
            <person name="McIlroy S.J."/>
            <person name="Petrovski S."/>
            <person name="Seviour R.J."/>
            <person name="Calteau A."/>
            <person name="Nielsen K.L."/>
            <person name="Nielsen P.H."/>
        </authorList>
    </citation>
    <scope>NUCLEOTIDE SEQUENCE [LARGE SCALE GENOMIC DNA]</scope>
    <source>
        <strain evidence="13 14">Ben110</strain>
    </source>
</reference>
<dbReference type="Pfam" id="PF02467">
    <property type="entry name" value="Whib"/>
    <property type="match status" value="1"/>
</dbReference>
<dbReference type="GO" id="GO:0047134">
    <property type="term" value="F:protein-disulfide reductase [NAD(P)H] activity"/>
    <property type="evidence" value="ECO:0007669"/>
    <property type="project" value="TreeGrafter"/>
</dbReference>
<dbReference type="AlphaFoldDB" id="W6JVX2"/>
<dbReference type="PANTHER" id="PTHR38839:SF7">
    <property type="entry name" value="TRANSCRIPTIONAL REGULATOR WHIB4"/>
    <property type="match status" value="1"/>
</dbReference>
<dbReference type="Proteomes" id="UP000035763">
    <property type="component" value="Unassembled WGS sequence"/>
</dbReference>
<protein>
    <recommendedName>
        <fullName evidence="11">Transcriptional regulator WhiB</fullName>
    </recommendedName>
</protein>
<comment type="cofactor">
    <cofactor evidence="11">
        <name>[4Fe-4S] cluster</name>
        <dbReference type="ChEBI" id="CHEBI:49883"/>
    </cofactor>
    <text evidence="11">Binds 1 [4Fe-4S] cluster per subunit. Following nitrosylation of the [4Fe-4S] cluster binds 1 [4Fe-8(NO)] cluster per subunit.</text>
</comment>
<feature type="binding site" evidence="11">
    <location>
        <position position="49"/>
    </location>
    <ligand>
        <name>[4Fe-4S] cluster</name>
        <dbReference type="ChEBI" id="CHEBI:49883"/>
    </ligand>
</feature>
<dbReference type="InterPro" id="IPR034768">
    <property type="entry name" value="4FE4S_WBL"/>
</dbReference>
<evidence type="ECO:0000259" key="12">
    <source>
        <dbReference type="PROSITE" id="PS51674"/>
    </source>
</evidence>
<feature type="binding site" evidence="11">
    <location>
        <position position="24"/>
    </location>
    <ligand>
        <name>[4Fe-4S] cluster</name>
        <dbReference type="ChEBI" id="CHEBI:49883"/>
    </ligand>
</feature>
<comment type="similarity">
    <text evidence="2 11">Belongs to the WhiB family.</text>
</comment>
<evidence type="ECO:0000256" key="1">
    <source>
        <dbReference type="ARBA" id="ARBA00004496"/>
    </source>
</evidence>
<dbReference type="PROSITE" id="PS51674">
    <property type="entry name" value="4FE4S_WBL"/>
    <property type="match status" value="1"/>
</dbReference>
<dbReference type="GO" id="GO:0051539">
    <property type="term" value="F:4 iron, 4 sulfur cluster binding"/>
    <property type="evidence" value="ECO:0007669"/>
    <property type="project" value="UniProtKB-UniRule"/>
</dbReference>
<dbReference type="GO" id="GO:0045454">
    <property type="term" value="P:cell redox homeostasis"/>
    <property type="evidence" value="ECO:0007669"/>
    <property type="project" value="TreeGrafter"/>
</dbReference>
<dbReference type="HAMAP" id="MF_01479">
    <property type="entry name" value="WhiB"/>
    <property type="match status" value="1"/>
</dbReference>
<evidence type="ECO:0000256" key="11">
    <source>
        <dbReference type="HAMAP-Rule" id="MF_01479"/>
    </source>
</evidence>
<comment type="PTM">
    <text evidence="11">Upon Fe-S cluster removal intramolecular disulfide bonds are formed.</text>
</comment>
<dbReference type="PANTHER" id="PTHR38839">
    <property type="entry name" value="TRANSCRIPTIONAL REGULATOR WHID-RELATED"/>
    <property type="match status" value="1"/>
</dbReference>
<comment type="subcellular location">
    <subcellularLocation>
        <location evidence="1 11">Cytoplasm</location>
    </subcellularLocation>
</comment>
<dbReference type="GO" id="GO:0035731">
    <property type="term" value="F:dinitrosyl-iron complex binding"/>
    <property type="evidence" value="ECO:0007669"/>
    <property type="project" value="UniProtKB-UniRule"/>
</dbReference>
<evidence type="ECO:0000313" key="14">
    <source>
        <dbReference type="Proteomes" id="UP000035763"/>
    </source>
</evidence>
<evidence type="ECO:0000256" key="4">
    <source>
        <dbReference type="ARBA" id="ARBA00022723"/>
    </source>
</evidence>
<keyword evidence="7 11" id="KW-0805">Transcription regulation</keyword>
<evidence type="ECO:0000256" key="3">
    <source>
        <dbReference type="ARBA" id="ARBA00022485"/>
    </source>
</evidence>
<comment type="caution">
    <text evidence="13">The sequence shown here is derived from an EMBL/GenBank/DDBJ whole genome shotgun (WGS) entry which is preliminary data.</text>
</comment>
<evidence type="ECO:0000256" key="2">
    <source>
        <dbReference type="ARBA" id="ARBA00006597"/>
    </source>
</evidence>
<organism evidence="13 14">
    <name type="scientific">Nostocoides australiense Ben110</name>
    <dbReference type="NCBI Taxonomy" id="1193182"/>
    <lineage>
        <taxon>Bacteria</taxon>
        <taxon>Bacillati</taxon>
        <taxon>Actinomycetota</taxon>
        <taxon>Actinomycetes</taxon>
        <taxon>Micrococcales</taxon>
        <taxon>Intrasporangiaceae</taxon>
        <taxon>Nostocoides</taxon>
    </lineage>
</organism>
<dbReference type="EMBL" id="CAJA01000113">
    <property type="protein sequence ID" value="CCH72831.1"/>
    <property type="molecule type" value="Genomic_DNA"/>
</dbReference>
<keyword evidence="9 11" id="KW-1015">Disulfide bond</keyword>
<dbReference type="STRING" id="1193182.BN11_200006"/>
<sequence length="95" mass="10499">MWMSVLAQIEAGHGPQNWAAFGACAQADPDVLFVRGKAQHEAKQVCRECPVALQCLADALDNRVEFGVWGGLTERERRAILRSHPDVTSWQAVLL</sequence>
<evidence type="ECO:0000256" key="7">
    <source>
        <dbReference type="ARBA" id="ARBA00023015"/>
    </source>
</evidence>
<keyword evidence="11" id="KW-0963">Cytoplasm</keyword>
<feature type="domain" description="4Fe-4S Wbl-type" evidence="12">
    <location>
        <begin position="23"/>
        <end position="79"/>
    </location>
</feature>
<dbReference type="InterPro" id="IPR003482">
    <property type="entry name" value="Whib"/>
</dbReference>
<proteinExistence type="inferred from homology"/>
<keyword evidence="5 11" id="KW-0408">Iron</keyword>
<evidence type="ECO:0000256" key="8">
    <source>
        <dbReference type="ARBA" id="ARBA00023125"/>
    </source>
</evidence>
<feature type="binding site" evidence="11">
    <location>
        <position position="55"/>
    </location>
    <ligand>
        <name>[4Fe-4S] cluster</name>
        <dbReference type="ChEBI" id="CHEBI:49883"/>
    </ligand>
</feature>
<keyword evidence="8 11" id="KW-0238">DNA-binding</keyword>
<comment type="PTM">
    <text evidence="11">The Fe-S cluster can be nitrosylated by nitric oxide (NO).</text>
</comment>
<evidence type="ECO:0000256" key="9">
    <source>
        <dbReference type="ARBA" id="ARBA00023157"/>
    </source>
</evidence>
<keyword evidence="10 11" id="KW-0804">Transcription</keyword>
<gene>
    <name evidence="11" type="primary">whiB</name>
    <name evidence="13" type="ORF">BN11_200006</name>
</gene>
<dbReference type="GO" id="GO:0046872">
    <property type="term" value="F:metal ion binding"/>
    <property type="evidence" value="ECO:0007669"/>
    <property type="project" value="UniProtKB-KW"/>
</dbReference>
<comment type="function">
    <text evidence="11">Acts as a transcriptional regulator. Probably redox-responsive. The apo- but not holo-form probably binds DNA.</text>
</comment>
<accession>W6JVX2</accession>
<name>W6JVX2_9MICO</name>
<keyword evidence="6 11" id="KW-0411">Iron-sulfur</keyword>
<dbReference type="GO" id="GO:0045892">
    <property type="term" value="P:negative regulation of DNA-templated transcription"/>
    <property type="evidence" value="ECO:0007669"/>
    <property type="project" value="TreeGrafter"/>
</dbReference>
<evidence type="ECO:0000313" key="13">
    <source>
        <dbReference type="EMBL" id="CCH72831.1"/>
    </source>
</evidence>
<evidence type="ECO:0000256" key="5">
    <source>
        <dbReference type="ARBA" id="ARBA00023004"/>
    </source>
</evidence>
<dbReference type="GO" id="GO:0003677">
    <property type="term" value="F:DNA binding"/>
    <property type="evidence" value="ECO:0007669"/>
    <property type="project" value="UniProtKB-UniRule"/>
</dbReference>
<keyword evidence="3 11" id="KW-0004">4Fe-4S</keyword>
<evidence type="ECO:0000256" key="10">
    <source>
        <dbReference type="ARBA" id="ARBA00023163"/>
    </source>
</evidence>
<feature type="binding site" evidence="11">
    <location>
        <position position="46"/>
    </location>
    <ligand>
        <name>[4Fe-4S] cluster</name>
        <dbReference type="ChEBI" id="CHEBI:49883"/>
    </ligand>
</feature>
<keyword evidence="14" id="KW-1185">Reference proteome</keyword>
<keyword evidence="4 11" id="KW-0479">Metal-binding</keyword>
<dbReference type="GO" id="GO:0005737">
    <property type="term" value="C:cytoplasm"/>
    <property type="evidence" value="ECO:0007669"/>
    <property type="project" value="UniProtKB-SubCell"/>
</dbReference>
<evidence type="ECO:0000256" key="6">
    <source>
        <dbReference type="ARBA" id="ARBA00023014"/>
    </source>
</evidence>